<keyword evidence="2" id="KW-1185">Reference proteome</keyword>
<comment type="caution">
    <text evidence="1">The sequence shown here is derived from an EMBL/GenBank/DDBJ whole genome shotgun (WGS) entry which is preliminary data.</text>
</comment>
<proteinExistence type="predicted"/>
<organism evidence="1 2">
    <name type="scientific">Ambispora gerdemannii</name>
    <dbReference type="NCBI Taxonomy" id="144530"/>
    <lineage>
        <taxon>Eukaryota</taxon>
        <taxon>Fungi</taxon>
        <taxon>Fungi incertae sedis</taxon>
        <taxon>Mucoromycota</taxon>
        <taxon>Glomeromycotina</taxon>
        <taxon>Glomeromycetes</taxon>
        <taxon>Archaeosporales</taxon>
        <taxon>Ambisporaceae</taxon>
        <taxon>Ambispora</taxon>
    </lineage>
</organism>
<protein>
    <submittedName>
        <fullName evidence="1">4146_t:CDS:1</fullName>
    </submittedName>
</protein>
<dbReference type="EMBL" id="CAJVPL010018363">
    <property type="protein sequence ID" value="CAG8701767.1"/>
    <property type="molecule type" value="Genomic_DNA"/>
</dbReference>
<accession>A0A9N9HRG9</accession>
<sequence length="40" mass="4769">ALNRINILLPTDIVDLPCHYLIFGFVEIGFRNRSLQQRRR</sequence>
<evidence type="ECO:0000313" key="2">
    <source>
        <dbReference type="Proteomes" id="UP000789831"/>
    </source>
</evidence>
<name>A0A9N9HRG9_9GLOM</name>
<feature type="non-terminal residue" evidence="1">
    <location>
        <position position="1"/>
    </location>
</feature>
<dbReference type="Proteomes" id="UP000789831">
    <property type="component" value="Unassembled WGS sequence"/>
</dbReference>
<gene>
    <name evidence="1" type="ORF">AGERDE_LOCUS13547</name>
</gene>
<dbReference type="AlphaFoldDB" id="A0A9N9HRG9"/>
<evidence type="ECO:0000313" key="1">
    <source>
        <dbReference type="EMBL" id="CAG8701767.1"/>
    </source>
</evidence>
<reference evidence="1" key="1">
    <citation type="submission" date="2021-06" db="EMBL/GenBank/DDBJ databases">
        <authorList>
            <person name="Kallberg Y."/>
            <person name="Tangrot J."/>
            <person name="Rosling A."/>
        </authorList>
    </citation>
    <scope>NUCLEOTIDE SEQUENCE</scope>
    <source>
        <strain evidence="1">MT106</strain>
    </source>
</reference>